<dbReference type="PROSITE" id="PS00211">
    <property type="entry name" value="ABC_TRANSPORTER_1"/>
    <property type="match status" value="1"/>
</dbReference>
<keyword evidence="3" id="KW-0547">Nucleotide-binding</keyword>
<name>A0A1I2V5V1_9FIRM</name>
<dbReference type="InterPro" id="IPR003593">
    <property type="entry name" value="AAA+_ATPase"/>
</dbReference>
<feature type="domain" description="ABC transporter" evidence="6">
    <location>
        <begin position="2"/>
        <end position="234"/>
    </location>
</feature>
<dbReference type="AlphaFoldDB" id="A0A1I2V5V1"/>
<evidence type="ECO:0000256" key="5">
    <source>
        <dbReference type="ARBA" id="ARBA00022970"/>
    </source>
</evidence>
<dbReference type="SMART" id="SM00382">
    <property type="entry name" value="AAA"/>
    <property type="match status" value="1"/>
</dbReference>
<accession>A0A1I2V5V1</accession>
<protein>
    <submittedName>
        <fullName evidence="7">Branched-chain amino acid transport system ATP-binding protein</fullName>
    </submittedName>
</protein>
<dbReference type="InterPro" id="IPR052156">
    <property type="entry name" value="BCAA_Transport_ATP-bd_LivF"/>
</dbReference>
<evidence type="ECO:0000256" key="4">
    <source>
        <dbReference type="ARBA" id="ARBA00022840"/>
    </source>
</evidence>
<dbReference type="InterPro" id="IPR017871">
    <property type="entry name" value="ABC_transporter-like_CS"/>
</dbReference>
<comment type="similarity">
    <text evidence="1">Belongs to the ABC transporter superfamily.</text>
</comment>
<dbReference type="SUPFAM" id="SSF52540">
    <property type="entry name" value="P-loop containing nucleoside triphosphate hydrolases"/>
    <property type="match status" value="1"/>
</dbReference>
<dbReference type="CDD" id="cd03224">
    <property type="entry name" value="ABC_TM1139_LivF_branched"/>
    <property type="match status" value="1"/>
</dbReference>
<sequence length="234" mass="25478">MLKADNLNVFYDQIQAIKDVSFEIQEGELVALLGANGAGKTTIIRTISGLQKLRSGKITYNGQDISTTEAHKLVRLGISQSPEGRQIFGRLTVLENLQIGAFIKDKKADIGAEIKYIYDLFPALKEREKLAAGALSGGEQQMLAIGRALMSSPKLLLLDEPSLGLAPLLVEKIFEVIQTLKRNNITILLVEQNVYKALEIADRAYVLESGAIKLHGTAGDLLNNSEVKKAYLGG</sequence>
<dbReference type="PANTHER" id="PTHR43820:SF4">
    <property type="entry name" value="HIGH-AFFINITY BRANCHED-CHAIN AMINO ACID TRANSPORT ATP-BINDING PROTEIN LIVF"/>
    <property type="match status" value="1"/>
</dbReference>
<keyword evidence="8" id="KW-1185">Reference proteome</keyword>
<organism evidence="7 8">
    <name type="scientific">Desulfotruncus arcticus DSM 17038</name>
    <dbReference type="NCBI Taxonomy" id="1121424"/>
    <lineage>
        <taxon>Bacteria</taxon>
        <taxon>Bacillati</taxon>
        <taxon>Bacillota</taxon>
        <taxon>Clostridia</taxon>
        <taxon>Eubacteriales</taxon>
        <taxon>Desulfallaceae</taxon>
        <taxon>Desulfotruncus</taxon>
    </lineage>
</organism>
<dbReference type="EMBL" id="FOOX01000010">
    <property type="protein sequence ID" value="SFG84754.1"/>
    <property type="molecule type" value="Genomic_DNA"/>
</dbReference>
<evidence type="ECO:0000313" key="8">
    <source>
        <dbReference type="Proteomes" id="UP000199337"/>
    </source>
</evidence>
<keyword evidence="2" id="KW-0813">Transport</keyword>
<dbReference type="STRING" id="341036.SAMN05660649_02923"/>
<dbReference type="PROSITE" id="PS50893">
    <property type="entry name" value="ABC_TRANSPORTER_2"/>
    <property type="match status" value="1"/>
</dbReference>
<dbReference type="InterPro" id="IPR003439">
    <property type="entry name" value="ABC_transporter-like_ATP-bd"/>
</dbReference>
<dbReference type="Pfam" id="PF00005">
    <property type="entry name" value="ABC_tran"/>
    <property type="match status" value="1"/>
</dbReference>
<evidence type="ECO:0000256" key="3">
    <source>
        <dbReference type="ARBA" id="ARBA00022741"/>
    </source>
</evidence>
<gene>
    <name evidence="7" type="ORF">SAMN05660649_02923</name>
</gene>
<proteinExistence type="inferred from homology"/>
<evidence type="ECO:0000313" key="7">
    <source>
        <dbReference type="EMBL" id="SFG84754.1"/>
    </source>
</evidence>
<dbReference type="PANTHER" id="PTHR43820">
    <property type="entry name" value="HIGH-AFFINITY BRANCHED-CHAIN AMINO ACID TRANSPORT ATP-BINDING PROTEIN LIVF"/>
    <property type="match status" value="1"/>
</dbReference>
<evidence type="ECO:0000259" key="6">
    <source>
        <dbReference type="PROSITE" id="PS50893"/>
    </source>
</evidence>
<dbReference type="InterPro" id="IPR030660">
    <property type="entry name" value="ABC_branched_ATPase_LivF/BraG"/>
</dbReference>
<dbReference type="InterPro" id="IPR027417">
    <property type="entry name" value="P-loop_NTPase"/>
</dbReference>
<dbReference type="GO" id="GO:0005524">
    <property type="term" value="F:ATP binding"/>
    <property type="evidence" value="ECO:0007669"/>
    <property type="project" value="UniProtKB-KW"/>
</dbReference>
<dbReference type="Proteomes" id="UP000199337">
    <property type="component" value="Unassembled WGS sequence"/>
</dbReference>
<dbReference type="Gene3D" id="3.40.50.300">
    <property type="entry name" value="P-loop containing nucleotide triphosphate hydrolases"/>
    <property type="match status" value="1"/>
</dbReference>
<dbReference type="RefSeq" id="WP_165613535.1">
    <property type="nucleotide sequence ID" value="NZ_FOOX01000010.1"/>
</dbReference>
<keyword evidence="5" id="KW-0029">Amino-acid transport</keyword>
<keyword evidence="4 7" id="KW-0067">ATP-binding</keyword>
<dbReference type="GO" id="GO:0015658">
    <property type="term" value="F:branched-chain amino acid transmembrane transporter activity"/>
    <property type="evidence" value="ECO:0007669"/>
    <property type="project" value="InterPro"/>
</dbReference>
<dbReference type="GO" id="GO:0015807">
    <property type="term" value="P:L-amino acid transport"/>
    <property type="evidence" value="ECO:0007669"/>
    <property type="project" value="TreeGrafter"/>
</dbReference>
<dbReference type="PIRSF" id="PIRSF039137">
    <property type="entry name" value="ABC_branched_ATPase"/>
    <property type="match status" value="1"/>
</dbReference>
<reference evidence="8" key="1">
    <citation type="submission" date="2016-10" db="EMBL/GenBank/DDBJ databases">
        <authorList>
            <person name="Varghese N."/>
            <person name="Submissions S."/>
        </authorList>
    </citation>
    <scope>NUCLEOTIDE SEQUENCE [LARGE SCALE GENOMIC DNA]</scope>
    <source>
        <strain evidence="8">DSM 17038</strain>
    </source>
</reference>
<evidence type="ECO:0000256" key="1">
    <source>
        <dbReference type="ARBA" id="ARBA00005417"/>
    </source>
</evidence>
<evidence type="ECO:0000256" key="2">
    <source>
        <dbReference type="ARBA" id="ARBA00022448"/>
    </source>
</evidence>
<dbReference type="GO" id="GO:0016887">
    <property type="term" value="F:ATP hydrolysis activity"/>
    <property type="evidence" value="ECO:0007669"/>
    <property type="project" value="InterPro"/>
</dbReference>